<accession>A0A7S3LBE2</accession>
<gene>
    <name evidence="1" type="ORF">ACOF00016_LOCUS11086</name>
</gene>
<reference evidence="1" key="1">
    <citation type="submission" date="2021-01" db="EMBL/GenBank/DDBJ databases">
        <authorList>
            <person name="Corre E."/>
            <person name="Pelletier E."/>
            <person name="Niang G."/>
            <person name="Scheremetjew M."/>
            <person name="Finn R."/>
            <person name="Kale V."/>
            <person name="Holt S."/>
            <person name="Cochrane G."/>
            <person name="Meng A."/>
            <person name="Brown T."/>
            <person name="Cohen L."/>
        </authorList>
    </citation>
    <scope>NUCLEOTIDE SEQUENCE</scope>
    <source>
        <strain evidence="1">CCMP127</strain>
    </source>
</reference>
<dbReference type="AlphaFoldDB" id="A0A7S3LBE2"/>
<proteinExistence type="predicted"/>
<name>A0A7S3LBE2_9STRA</name>
<dbReference type="EMBL" id="HBIM01013745">
    <property type="protein sequence ID" value="CAE0413843.1"/>
    <property type="molecule type" value="Transcribed_RNA"/>
</dbReference>
<evidence type="ECO:0000313" key="1">
    <source>
        <dbReference type="EMBL" id="CAE0413843.1"/>
    </source>
</evidence>
<protein>
    <submittedName>
        <fullName evidence="1">Uncharacterized protein</fullName>
    </submittedName>
</protein>
<organism evidence="1">
    <name type="scientific">Amphora coffeiformis</name>
    <dbReference type="NCBI Taxonomy" id="265554"/>
    <lineage>
        <taxon>Eukaryota</taxon>
        <taxon>Sar</taxon>
        <taxon>Stramenopiles</taxon>
        <taxon>Ochrophyta</taxon>
        <taxon>Bacillariophyta</taxon>
        <taxon>Bacillariophyceae</taxon>
        <taxon>Bacillariophycidae</taxon>
        <taxon>Thalassiophysales</taxon>
        <taxon>Catenulaceae</taxon>
        <taxon>Amphora</taxon>
    </lineage>
</organism>
<sequence>MKFESPGRSLTILTLLSCLGWATSFMLTSSKSLWRRPRTYRSGSSFADEGGSFTELLFLERFRRKKSEMELLVKNELNRRPPNVALSPEETVAEILQGLRRPHHPIRYFGLAGLLRASTFEWRTFLCASVAAPAQEDDETVAAALEAAMSRPNNQFRILLGLEDTCYLIDFPTDPVDYQDGSCWLECRLRSKDTNDLLVALGWSLKRDTVSEAWVVDGLDWQDFREKYRPGIGREEWERICG</sequence>